<keyword evidence="2" id="KW-0732">Signal</keyword>
<feature type="signal peptide" evidence="2">
    <location>
        <begin position="1"/>
        <end position="20"/>
    </location>
</feature>
<name>A0A9X3N535_9ACTN</name>
<evidence type="ECO:0000313" key="4">
    <source>
        <dbReference type="Proteomes" id="UP001147653"/>
    </source>
</evidence>
<evidence type="ECO:0000256" key="2">
    <source>
        <dbReference type="SAM" id="SignalP"/>
    </source>
</evidence>
<keyword evidence="1" id="KW-0472">Membrane</keyword>
<evidence type="ECO:0000313" key="3">
    <source>
        <dbReference type="EMBL" id="MDA0180055.1"/>
    </source>
</evidence>
<sequence length="218" mass="22682">MRLIVAAVLALLCVPAAALAHGDASTHYLETGDFYPGFGARASQDTELELIGLLDAAKAAGYPMKVSILGDASDVMDTPDMLQHPQRYATFVATELERSHVKLVGPVVIVSPYGVGVAGPGAERLDLPTGTDGEQLVAAATTAVRTLAETAGHPLPATVAAASVPVLTPPEPAGDGYDLSGLTPFAVFIAIFGSALLFVRLRERAHHSRLFVSKENNA</sequence>
<dbReference type="RefSeq" id="WP_270024365.1">
    <property type="nucleotide sequence ID" value="NZ_JAPDDP010000009.1"/>
</dbReference>
<gene>
    <name evidence="3" type="ORF">OJ997_07090</name>
</gene>
<feature type="transmembrane region" description="Helical" evidence="1">
    <location>
        <begin position="179"/>
        <end position="199"/>
    </location>
</feature>
<keyword evidence="4" id="KW-1185">Reference proteome</keyword>
<proteinExistence type="predicted"/>
<feature type="chain" id="PRO_5040958745" evidence="2">
    <location>
        <begin position="21"/>
        <end position="218"/>
    </location>
</feature>
<dbReference type="AlphaFoldDB" id="A0A9X3N535"/>
<accession>A0A9X3N535</accession>
<reference evidence="3" key="1">
    <citation type="submission" date="2022-10" db="EMBL/GenBank/DDBJ databases">
        <title>The WGS of Solirubrobacter phytolaccae KCTC 29190.</title>
        <authorList>
            <person name="Jiang Z."/>
        </authorList>
    </citation>
    <scope>NUCLEOTIDE SEQUENCE</scope>
    <source>
        <strain evidence="3">KCTC 29190</strain>
    </source>
</reference>
<evidence type="ECO:0000256" key="1">
    <source>
        <dbReference type="SAM" id="Phobius"/>
    </source>
</evidence>
<dbReference type="Proteomes" id="UP001147653">
    <property type="component" value="Unassembled WGS sequence"/>
</dbReference>
<dbReference type="EMBL" id="JAPDDP010000009">
    <property type="protein sequence ID" value="MDA0180055.1"/>
    <property type="molecule type" value="Genomic_DNA"/>
</dbReference>
<protein>
    <submittedName>
        <fullName evidence="3">Uncharacterized protein</fullName>
    </submittedName>
</protein>
<keyword evidence="1" id="KW-0812">Transmembrane</keyword>
<organism evidence="3 4">
    <name type="scientific">Solirubrobacter phytolaccae</name>
    <dbReference type="NCBI Taxonomy" id="1404360"/>
    <lineage>
        <taxon>Bacteria</taxon>
        <taxon>Bacillati</taxon>
        <taxon>Actinomycetota</taxon>
        <taxon>Thermoleophilia</taxon>
        <taxon>Solirubrobacterales</taxon>
        <taxon>Solirubrobacteraceae</taxon>
        <taxon>Solirubrobacter</taxon>
    </lineage>
</organism>
<keyword evidence="1" id="KW-1133">Transmembrane helix</keyword>
<comment type="caution">
    <text evidence="3">The sequence shown here is derived from an EMBL/GenBank/DDBJ whole genome shotgun (WGS) entry which is preliminary data.</text>
</comment>